<keyword evidence="4 7" id="KW-0963">Cytoplasm</keyword>
<evidence type="ECO:0000259" key="11">
    <source>
        <dbReference type="SMART" id="SM01185"/>
    </source>
</evidence>
<dbReference type="PANTHER" id="PTHR30053">
    <property type="entry name" value="ELONGATION FACTOR P"/>
    <property type="match status" value="1"/>
</dbReference>
<comment type="function">
    <text evidence="7">Involved in peptide bond synthesis. Stimulates efficient translation and peptide-bond synthesis on native or reconstituted 70S ribosomes in vitro. Probably functions indirectly by altering the affinity of the ribosome for aminoacyl-tRNA, thus increasing their reactivity as acceptors for peptidyl transferase.</text>
</comment>
<feature type="domain" description="Elongation factor P C-terminal" evidence="10">
    <location>
        <begin position="129"/>
        <end position="184"/>
    </location>
</feature>
<dbReference type="NCBIfam" id="NF001810">
    <property type="entry name" value="PRK00529.1"/>
    <property type="match status" value="1"/>
</dbReference>
<dbReference type="InterPro" id="IPR012340">
    <property type="entry name" value="NA-bd_OB-fold"/>
</dbReference>
<dbReference type="InterPro" id="IPR008991">
    <property type="entry name" value="Translation_prot_SH3-like_sf"/>
</dbReference>
<dbReference type="InterPro" id="IPR013185">
    <property type="entry name" value="Transl_elong_KOW-like"/>
</dbReference>
<dbReference type="CDD" id="cd04470">
    <property type="entry name" value="S1_EF-P_repeat_1"/>
    <property type="match status" value="1"/>
</dbReference>
<dbReference type="NCBIfam" id="TIGR00038">
    <property type="entry name" value="efp"/>
    <property type="match status" value="1"/>
</dbReference>
<dbReference type="UniPathway" id="UPA00345"/>
<reference evidence="12" key="1">
    <citation type="journal article" date="2020" name="mSystems">
        <title>Genome- and Community-Level Interaction Insights into Carbon Utilization and Element Cycling Functions of Hydrothermarchaeota in Hydrothermal Sediment.</title>
        <authorList>
            <person name="Zhou Z."/>
            <person name="Liu Y."/>
            <person name="Xu W."/>
            <person name="Pan J."/>
            <person name="Luo Z.H."/>
            <person name="Li M."/>
        </authorList>
    </citation>
    <scope>NUCLEOTIDE SEQUENCE [LARGE SCALE GENOMIC DNA]</scope>
    <source>
        <strain evidence="12">SpSt-609</strain>
    </source>
</reference>
<evidence type="ECO:0000313" key="12">
    <source>
        <dbReference type="EMBL" id="HGU41033.1"/>
    </source>
</evidence>
<protein>
    <recommendedName>
        <fullName evidence="7 8">Elongation factor P</fullName>
        <shortName evidence="7">EF-P</shortName>
    </recommendedName>
</protein>
<name>A0A7C4RXH2_9BACT</name>
<comment type="subcellular location">
    <subcellularLocation>
        <location evidence="1 7">Cytoplasm</location>
    </subcellularLocation>
</comment>
<evidence type="ECO:0000256" key="4">
    <source>
        <dbReference type="ARBA" id="ARBA00022490"/>
    </source>
</evidence>
<dbReference type="AlphaFoldDB" id="A0A7C4RXH2"/>
<dbReference type="PIRSF" id="PIRSF005901">
    <property type="entry name" value="EF-P"/>
    <property type="match status" value="1"/>
</dbReference>
<evidence type="ECO:0000256" key="3">
    <source>
        <dbReference type="ARBA" id="ARBA00009479"/>
    </source>
</evidence>
<comment type="pathway">
    <text evidence="2 7">Protein biosynthesis; polypeptide chain elongation.</text>
</comment>
<dbReference type="FunFam" id="2.40.50.140:FF:000009">
    <property type="entry name" value="Elongation factor P"/>
    <property type="match status" value="1"/>
</dbReference>
<feature type="domain" description="Translation elongation factor P/YeiP central" evidence="11">
    <location>
        <begin position="67"/>
        <end position="121"/>
    </location>
</feature>
<dbReference type="Pfam" id="PF01132">
    <property type="entry name" value="EFP"/>
    <property type="match status" value="1"/>
</dbReference>
<keyword evidence="5 7" id="KW-0251">Elongation factor</keyword>
<sequence>MIEVGDLEKGMYIKYEGEIYRVIDVNKHFRARGSGLIRTKLKNLMTGLIRDVNFASGEKVEEAELAFRKAEYLYNDGENFYFMDLQTYEQYSIPAEELEEEKYYLIENTPVDIIMHDEKPIGIQLPTTVVLEVVETEPNFKGDTVSGGGKPAVLQTGLRITVPFFVNVGDKIKVDTRTGEYIERA</sequence>
<evidence type="ECO:0000256" key="6">
    <source>
        <dbReference type="ARBA" id="ARBA00022917"/>
    </source>
</evidence>
<evidence type="ECO:0000256" key="8">
    <source>
        <dbReference type="NCBIfam" id="TIGR00038"/>
    </source>
</evidence>
<dbReference type="HAMAP" id="MF_00141">
    <property type="entry name" value="EF_P"/>
    <property type="match status" value="1"/>
</dbReference>
<gene>
    <name evidence="7 12" type="primary">efp</name>
    <name evidence="12" type="ORF">ENT77_07540</name>
</gene>
<dbReference type="InterPro" id="IPR020599">
    <property type="entry name" value="Transl_elong_fac_P/YeiP"/>
</dbReference>
<dbReference type="SMART" id="SM00841">
    <property type="entry name" value="Elong-fact-P_C"/>
    <property type="match status" value="1"/>
</dbReference>
<evidence type="ECO:0000256" key="2">
    <source>
        <dbReference type="ARBA" id="ARBA00004815"/>
    </source>
</evidence>
<comment type="similarity">
    <text evidence="3 7 9">Belongs to the elongation factor P family.</text>
</comment>
<dbReference type="PROSITE" id="PS01275">
    <property type="entry name" value="EFP"/>
    <property type="match status" value="1"/>
</dbReference>
<evidence type="ECO:0000259" key="10">
    <source>
        <dbReference type="SMART" id="SM00841"/>
    </source>
</evidence>
<dbReference type="CDD" id="cd05794">
    <property type="entry name" value="S1_EF-P_repeat_2"/>
    <property type="match status" value="1"/>
</dbReference>
<dbReference type="PANTHER" id="PTHR30053:SF12">
    <property type="entry name" value="ELONGATION FACTOR P (EF-P) FAMILY PROTEIN"/>
    <property type="match status" value="1"/>
</dbReference>
<dbReference type="SUPFAM" id="SSF50104">
    <property type="entry name" value="Translation proteins SH3-like domain"/>
    <property type="match status" value="1"/>
</dbReference>
<organism evidence="12">
    <name type="scientific">Fervidobacterium thailandense</name>
    <dbReference type="NCBI Taxonomy" id="1008305"/>
    <lineage>
        <taxon>Bacteria</taxon>
        <taxon>Thermotogati</taxon>
        <taxon>Thermotogota</taxon>
        <taxon>Thermotogae</taxon>
        <taxon>Thermotogales</taxon>
        <taxon>Fervidobacteriaceae</taxon>
        <taxon>Fervidobacterium</taxon>
    </lineage>
</organism>
<dbReference type="SMART" id="SM01185">
    <property type="entry name" value="EFP"/>
    <property type="match status" value="1"/>
</dbReference>
<accession>A0A7C4RXH2</accession>
<evidence type="ECO:0000256" key="7">
    <source>
        <dbReference type="HAMAP-Rule" id="MF_00141"/>
    </source>
</evidence>
<dbReference type="Pfam" id="PF08207">
    <property type="entry name" value="EFP_N"/>
    <property type="match status" value="1"/>
</dbReference>
<dbReference type="GO" id="GO:0005829">
    <property type="term" value="C:cytosol"/>
    <property type="evidence" value="ECO:0007669"/>
    <property type="project" value="UniProtKB-ARBA"/>
</dbReference>
<dbReference type="Gene3D" id="2.30.30.30">
    <property type="match status" value="1"/>
</dbReference>
<dbReference type="InterPro" id="IPR014722">
    <property type="entry name" value="Rib_uL2_dom2"/>
</dbReference>
<keyword evidence="6 7" id="KW-0648">Protein biosynthesis</keyword>
<comment type="caution">
    <text evidence="12">The sequence shown here is derived from an EMBL/GenBank/DDBJ whole genome shotgun (WGS) entry which is preliminary data.</text>
</comment>
<dbReference type="InterPro" id="IPR001059">
    <property type="entry name" value="Transl_elong_P/YeiP_cen"/>
</dbReference>
<proteinExistence type="inferred from homology"/>
<evidence type="ECO:0000256" key="5">
    <source>
        <dbReference type="ARBA" id="ARBA00022768"/>
    </source>
</evidence>
<evidence type="ECO:0000256" key="1">
    <source>
        <dbReference type="ARBA" id="ARBA00004496"/>
    </source>
</evidence>
<evidence type="ECO:0000256" key="9">
    <source>
        <dbReference type="RuleBase" id="RU004389"/>
    </source>
</evidence>
<dbReference type="InterPro" id="IPR011768">
    <property type="entry name" value="Transl_elongation_fac_P"/>
</dbReference>
<dbReference type="InterPro" id="IPR015365">
    <property type="entry name" value="Elong-fact-P_C"/>
</dbReference>
<dbReference type="InterPro" id="IPR013852">
    <property type="entry name" value="Transl_elong_P/YeiP_CS"/>
</dbReference>
<dbReference type="FunFam" id="2.40.50.140:FF:000004">
    <property type="entry name" value="Elongation factor P"/>
    <property type="match status" value="1"/>
</dbReference>
<dbReference type="GO" id="GO:0003746">
    <property type="term" value="F:translation elongation factor activity"/>
    <property type="evidence" value="ECO:0007669"/>
    <property type="project" value="UniProtKB-UniRule"/>
</dbReference>
<dbReference type="SUPFAM" id="SSF50249">
    <property type="entry name" value="Nucleic acid-binding proteins"/>
    <property type="match status" value="2"/>
</dbReference>
<dbReference type="Gene3D" id="2.40.50.140">
    <property type="entry name" value="Nucleic acid-binding proteins"/>
    <property type="match status" value="2"/>
</dbReference>
<dbReference type="Pfam" id="PF09285">
    <property type="entry name" value="Elong-fact-P_C"/>
    <property type="match status" value="1"/>
</dbReference>
<dbReference type="EMBL" id="DSZY01000034">
    <property type="protein sequence ID" value="HGU41033.1"/>
    <property type="molecule type" value="Genomic_DNA"/>
</dbReference>
<dbReference type="GO" id="GO:0043043">
    <property type="term" value="P:peptide biosynthetic process"/>
    <property type="evidence" value="ECO:0007669"/>
    <property type="project" value="InterPro"/>
</dbReference>